<dbReference type="KEGG" id="ehx:EMIHUDRAFT_200648"/>
<dbReference type="AlphaFoldDB" id="A0A0D3KQW6"/>
<feature type="compositionally biased region" description="Polar residues" evidence="2">
    <location>
        <begin position="214"/>
        <end position="223"/>
    </location>
</feature>
<proteinExistence type="inferred from homology"/>
<evidence type="ECO:0000256" key="2">
    <source>
        <dbReference type="SAM" id="MobiDB-lite"/>
    </source>
</evidence>
<dbReference type="GeneID" id="17283421"/>
<reference evidence="3" key="2">
    <citation type="submission" date="2024-10" db="UniProtKB">
        <authorList>
            <consortium name="EnsemblProtists"/>
        </authorList>
    </citation>
    <scope>IDENTIFICATION</scope>
</reference>
<dbReference type="PRINTS" id="PR00081">
    <property type="entry name" value="GDHRDH"/>
</dbReference>
<feature type="compositionally biased region" description="Basic and acidic residues" evidence="2">
    <location>
        <begin position="204"/>
        <end position="213"/>
    </location>
</feature>
<name>A0A0D3KQW6_EMIH1</name>
<evidence type="ECO:0000313" key="3">
    <source>
        <dbReference type="EnsemblProtists" id="EOD38151"/>
    </source>
</evidence>
<dbReference type="GO" id="GO:0016616">
    <property type="term" value="F:oxidoreductase activity, acting on the CH-OH group of donors, NAD or NADP as acceptor"/>
    <property type="evidence" value="ECO:0007669"/>
    <property type="project" value="TreeGrafter"/>
</dbReference>
<dbReference type="InterPro" id="IPR052184">
    <property type="entry name" value="SDR_enzymes"/>
</dbReference>
<organism evidence="3 4">
    <name type="scientific">Emiliania huxleyi (strain CCMP1516)</name>
    <dbReference type="NCBI Taxonomy" id="280463"/>
    <lineage>
        <taxon>Eukaryota</taxon>
        <taxon>Haptista</taxon>
        <taxon>Haptophyta</taxon>
        <taxon>Prymnesiophyceae</taxon>
        <taxon>Isochrysidales</taxon>
        <taxon>Noelaerhabdaceae</taxon>
        <taxon>Emiliania</taxon>
    </lineage>
</organism>
<keyword evidence="4" id="KW-1185">Reference proteome</keyword>
<reference evidence="4" key="1">
    <citation type="journal article" date="2013" name="Nature">
        <title>Pan genome of the phytoplankton Emiliania underpins its global distribution.</title>
        <authorList>
            <person name="Read B.A."/>
            <person name="Kegel J."/>
            <person name="Klute M.J."/>
            <person name="Kuo A."/>
            <person name="Lefebvre S.C."/>
            <person name="Maumus F."/>
            <person name="Mayer C."/>
            <person name="Miller J."/>
            <person name="Monier A."/>
            <person name="Salamov A."/>
            <person name="Young J."/>
            <person name="Aguilar M."/>
            <person name="Claverie J.M."/>
            <person name="Frickenhaus S."/>
            <person name="Gonzalez K."/>
            <person name="Herman E.K."/>
            <person name="Lin Y.C."/>
            <person name="Napier J."/>
            <person name="Ogata H."/>
            <person name="Sarno A.F."/>
            <person name="Shmutz J."/>
            <person name="Schroeder D."/>
            <person name="de Vargas C."/>
            <person name="Verret F."/>
            <person name="von Dassow P."/>
            <person name="Valentin K."/>
            <person name="Van de Peer Y."/>
            <person name="Wheeler G."/>
            <person name="Dacks J.B."/>
            <person name="Delwiche C.F."/>
            <person name="Dyhrman S.T."/>
            <person name="Glockner G."/>
            <person name="John U."/>
            <person name="Richards T."/>
            <person name="Worden A.Z."/>
            <person name="Zhang X."/>
            <person name="Grigoriev I.V."/>
            <person name="Allen A.E."/>
            <person name="Bidle K."/>
            <person name="Borodovsky M."/>
            <person name="Bowler C."/>
            <person name="Brownlee C."/>
            <person name="Cock J.M."/>
            <person name="Elias M."/>
            <person name="Gladyshev V.N."/>
            <person name="Groth M."/>
            <person name="Guda C."/>
            <person name="Hadaegh A."/>
            <person name="Iglesias-Rodriguez M.D."/>
            <person name="Jenkins J."/>
            <person name="Jones B.M."/>
            <person name="Lawson T."/>
            <person name="Leese F."/>
            <person name="Lindquist E."/>
            <person name="Lobanov A."/>
            <person name="Lomsadze A."/>
            <person name="Malik S.B."/>
            <person name="Marsh M.E."/>
            <person name="Mackinder L."/>
            <person name="Mock T."/>
            <person name="Mueller-Roeber B."/>
            <person name="Pagarete A."/>
            <person name="Parker M."/>
            <person name="Probert I."/>
            <person name="Quesneville H."/>
            <person name="Raines C."/>
            <person name="Rensing S.A."/>
            <person name="Riano-Pachon D.M."/>
            <person name="Richier S."/>
            <person name="Rokitta S."/>
            <person name="Shiraiwa Y."/>
            <person name="Soanes D.M."/>
            <person name="van der Giezen M."/>
            <person name="Wahlund T.M."/>
            <person name="Williams B."/>
            <person name="Wilson W."/>
            <person name="Wolfe G."/>
            <person name="Wurch L.L."/>
        </authorList>
    </citation>
    <scope>NUCLEOTIDE SEQUENCE</scope>
</reference>
<dbReference type="eggNOG" id="KOG1208">
    <property type="taxonomic scope" value="Eukaryota"/>
</dbReference>
<dbReference type="InterPro" id="IPR036291">
    <property type="entry name" value="NAD(P)-bd_dom_sf"/>
</dbReference>
<dbReference type="PRINTS" id="PR00080">
    <property type="entry name" value="SDRFAMILY"/>
</dbReference>
<dbReference type="PaxDb" id="2903-EOD38151"/>
<dbReference type="Proteomes" id="UP000013827">
    <property type="component" value="Unassembled WGS sequence"/>
</dbReference>
<evidence type="ECO:0000256" key="1">
    <source>
        <dbReference type="RuleBase" id="RU000363"/>
    </source>
</evidence>
<dbReference type="PANTHER" id="PTHR45458:SF1">
    <property type="entry name" value="SHORT CHAIN DEHYDROGENASE"/>
    <property type="match status" value="1"/>
</dbReference>
<protein>
    <submittedName>
        <fullName evidence="3">Uncharacterized protein</fullName>
    </submittedName>
</protein>
<dbReference type="EnsemblProtists" id="EOD38151">
    <property type="protein sequence ID" value="EOD38151"/>
    <property type="gene ID" value="EMIHUDRAFT_200648"/>
</dbReference>
<dbReference type="SUPFAM" id="SSF51735">
    <property type="entry name" value="NAD(P)-binding Rossmann-fold domains"/>
    <property type="match status" value="1"/>
</dbReference>
<dbReference type="Gene3D" id="3.40.50.720">
    <property type="entry name" value="NAD(P)-binding Rossmann-like Domain"/>
    <property type="match status" value="1"/>
</dbReference>
<dbReference type="PANTHER" id="PTHR45458">
    <property type="entry name" value="SHORT-CHAIN DEHYDROGENASE/REDUCTASE SDR"/>
    <property type="match status" value="1"/>
</dbReference>
<dbReference type="HOGENOM" id="CLU_010194_9_0_1"/>
<evidence type="ECO:0000313" key="4">
    <source>
        <dbReference type="Proteomes" id="UP000013827"/>
    </source>
</evidence>
<dbReference type="InterPro" id="IPR002347">
    <property type="entry name" value="SDR_fam"/>
</dbReference>
<comment type="similarity">
    <text evidence="1">Belongs to the short-chain dehydrogenases/reductases (SDR) family.</text>
</comment>
<accession>A0A0D3KQW6</accession>
<dbReference type="Pfam" id="PF00106">
    <property type="entry name" value="adh_short"/>
    <property type="match status" value="1"/>
</dbReference>
<sequence length="223" mass="22981">MRRMPTALVTGASRGLGLEWCRQLSDKGWTVYAACRAGPAAPALAPLNVTPVMLDVADPASVAGLAAALEGVDLDLLVNNAGIRPDECGPDKTLGEMDYSAMEATRRAAGKLCHGPFKINILAQAVLATNTVGPMRVLSACLPALKRAGAFKVLNVSSGLGSCSLAAHTRRAFGNIAATDLAYRSSKAALNMATALAALELGEPRPSHLRDTSETANSPACVG</sequence>
<feature type="region of interest" description="Disordered" evidence="2">
    <location>
        <begin position="204"/>
        <end position="223"/>
    </location>
</feature>
<dbReference type="RefSeq" id="XP_005790580.1">
    <property type="nucleotide sequence ID" value="XM_005790523.1"/>
</dbReference>